<dbReference type="AlphaFoldDB" id="A0A2N9W2U4"/>
<organism evidence="1 2">
    <name type="scientific">Phyllobacterium zundukense</name>
    <dbReference type="NCBI Taxonomy" id="1867719"/>
    <lineage>
        <taxon>Bacteria</taxon>
        <taxon>Pseudomonadati</taxon>
        <taxon>Pseudomonadota</taxon>
        <taxon>Alphaproteobacteria</taxon>
        <taxon>Hyphomicrobiales</taxon>
        <taxon>Phyllobacteriaceae</taxon>
        <taxon>Phyllobacterium</taxon>
    </lineage>
</organism>
<name>A0A2N9W2U4_9HYPH</name>
<gene>
    <name evidence="1" type="ORF">B5P45_04420</name>
</gene>
<comment type="caution">
    <text evidence="1">The sequence shown here is derived from an EMBL/GenBank/DDBJ whole genome shotgun (WGS) entry which is preliminary data.</text>
</comment>
<accession>A0A2N9W2U4</accession>
<dbReference type="KEGG" id="pht:BLM14_22790"/>
<protein>
    <submittedName>
        <fullName evidence="1">Uncharacterized protein</fullName>
    </submittedName>
</protein>
<reference evidence="1 2" key="1">
    <citation type="journal article" date="2017" name="Int J Environ Stud">
        <title>Does the Miocene-Pliocene relict legume Oxytropis triphylla form nitrogen-fixing nodules with a combination of bacterial strains?</title>
        <authorList>
            <person name="Safronova V."/>
            <person name="Belimov A."/>
            <person name="Sazanova A."/>
            <person name="Kuznetsova I."/>
            <person name="Popova J."/>
            <person name="Andronov E."/>
            <person name="Verkhozina A."/>
            <person name="Tikhonovich I."/>
        </authorList>
    </citation>
    <scope>NUCLEOTIDE SEQUENCE [LARGE SCALE GENOMIC DNA]</scope>
    <source>
        <strain evidence="1 2">Tri-38</strain>
    </source>
</reference>
<sequence length="210" mass="24579">MRELIRRRYDPEWEDMSDYVVHFTKKTPESDSAHNMASMLLAGEIEARTKFGVGRYYPHCPNSVCLSEVPIHNLSRIKRLRGSYGFGFTKEFIGRIGGGPLFYTMEERYEAVAELMSQSRNDPKAPIWILVPFIDVLRNNYPFDWEREWRVPHSIKFGPKDISFMLLPEEEHENFSAHCVSKHAEGVMALYDCPLIDHRWPKERIRVTLG</sequence>
<evidence type="ECO:0000313" key="2">
    <source>
        <dbReference type="Proteomes" id="UP000232163"/>
    </source>
</evidence>
<evidence type="ECO:0000313" key="1">
    <source>
        <dbReference type="EMBL" id="PIO46062.1"/>
    </source>
</evidence>
<dbReference type="Proteomes" id="UP000232163">
    <property type="component" value="Unassembled WGS sequence"/>
</dbReference>
<dbReference type="EMBL" id="MZMT01000013">
    <property type="protein sequence ID" value="PIO46062.1"/>
    <property type="molecule type" value="Genomic_DNA"/>
</dbReference>
<proteinExistence type="predicted"/>
<keyword evidence="2" id="KW-1185">Reference proteome</keyword>
<dbReference type="RefSeq" id="WP_100002246.1">
    <property type="nucleotide sequence ID" value="NZ_CP017942.1"/>
</dbReference>
<dbReference type="OrthoDB" id="5494330at2"/>